<protein>
    <submittedName>
        <fullName evidence="1">Uncharacterized protein</fullName>
    </submittedName>
</protein>
<evidence type="ECO:0000313" key="1">
    <source>
        <dbReference type="EMBL" id="AUC21288.1"/>
    </source>
</evidence>
<dbReference type="Proteomes" id="UP000232721">
    <property type="component" value="Chromosome"/>
</dbReference>
<organism evidence="1 2">
    <name type="scientific">Polaribacter sejongensis</name>
    <dbReference type="NCBI Taxonomy" id="985043"/>
    <lineage>
        <taxon>Bacteria</taxon>
        <taxon>Pseudomonadati</taxon>
        <taxon>Bacteroidota</taxon>
        <taxon>Flavobacteriia</taxon>
        <taxon>Flavobacteriales</taxon>
        <taxon>Flavobacteriaceae</taxon>
    </lineage>
</organism>
<accession>A0ABM6PX27</accession>
<keyword evidence="2" id="KW-1185">Reference proteome</keyword>
<sequence>MLIQNAKETPAICHFEVLRNPITVIAQQLPKFMRFLRKKIQNDKLKNNVAPSGLKNQKGLLYK</sequence>
<evidence type="ECO:0000313" key="2">
    <source>
        <dbReference type="Proteomes" id="UP000232721"/>
    </source>
</evidence>
<gene>
    <name evidence="1" type="ORF">BTO15_03830</name>
</gene>
<reference evidence="1 2" key="1">
    <citation type="submission" date="2017-02" db="EMBL/GenBank/DDBJ databases">
        <title>Trade-off between light-utilization and light-protection in marine flavobacteria.</title>
        <authorList>
            <person name="Kumagai Y."/>
            <person name="Yoshizawa S."/>
            <person name="Kogure K."/>
            <person name="Iwasaki W."/>
        </authorList>
    </citation>
    <scope>NUCLEOTIDE SEQUENCE [LARGE SCALE GENOMIC DNA]</scope>
    <source>
        <strain evidence="1 2">KCTC 23670</strain>
    </source>
</reference>
<proteinExistence type="predicted"/>
<dbReference type="EMBL" id="CP019336">
    <property type="protein sequence ID" value="AUC21288.1"/>
    <property type="molecule type" value="Genomic_DNA"/>
</dbReference>
<name>A0ABM6PX27_9FLAO</name>